<dbReference type="EMBL" id="VSSQ01001384">
    <property type="protein sequence ID" value="MPM07867.1"/>
    <property type="molecule type" value="Genomic_DNA"/>
</dbReference>
<sequence length="314" mass="36149">MKSPAKIYMAPFQGITGQVFRACYAKHFSGVDKLFTPYFASINNDKRLPERKLKELCTIAENGVPVVPQILSKDADEIIRFAKLIEQLGFTELNWNLGCPYPQVANKKRGSGMLPYPALMAEILEKVFSEIKINFSIKCRTGYFSQNEIDELVPVFNRFPLSELIVHPRIGKQLYKGVADADKFSELIGNVQMPLSYNGDIFSTKDFEQLQLKFPSVNRWMIGRGLLSDPFLPVRIKGLDLPADEKKQLRKFVEDLYLFYRRSTVDSLATIGFMKEYWRYLSESFSDPHQVMKKIKKVKTFDEYEEVVAGIFTM</sequence>
<protein>
    <submittedName>
        <fullName evidence="6">tRNA-dihydrouridine(16) synthase</fullName>
        <ecNumber evidence="6">1.3.1.-</ecNumber>
    </submittedName>
</protein>
<dbReference type="InterPro" id="IPR013785">
    <property type="entry name" value="Aldolase_TIM"/>
</dbReference>
<proteinExistence type="predicted"/>
<dbReference type="InterPro" id="IPR001269">
    <property type="entry name" value="DUS_fam"/>
</dbReference>
<evidence type="ECO:0000313" key="6">
    <source>
        <dbReference type="EMBL" id="MPM07867.1"/>
    </source>
</evidence>
<dbReference type="PANTHER" id="PTHR45846:SF1">
    <property type="entry name" value="TRNA-DIHYDROURIDINE(47) SYNTHASE [NAD(P)(+)]-LIKE"/>
    <property type="match status" value="1"/>
</dbReference>
<keyword evidence="2" id="KW-0288">FMN</keyword>
<dbReference type="Gene3D" id="3.20.20.70">
    <property type="entry name" value="Aldolase class I"/>
    <property type="match status" value="1"/>
</dbReference>
<keyword evidence="1" id="KW-0285">Flavoprotein</keyword>
<comment type="caution">
    <text evidence="6">The sequence shown here is derived from an EMBL/GenBank/DDBJ whole genome shotgun (WGS) entry which is preliminary data.</text>
</comment>
<dbReference type="InterPro" id="IPR035587">
    <property type="entry name" value="DUS-like_FMN-bd"/>
</dbReference>
<dbReference type="SUPFAM" id="SSF51395">
    <property type="entry name" value="FMN-linked oxidoreductases"/>
    <property type="match status" value="1"/>
</dbReference>
<feature type="domain" description="DUS-like FMN-binding" evidence="5">
    <location>
        <begin position="9"/>
        <end position="234"/>
    </location>
</feature>
<dbReference type="CDD" id="cd02801">
    <property type="entry name" value="DUS_like_FMN"/>
    <property type="match status" value="1"/>
</dbReference>
<organism evidence="6">
    <name type="scientific">bioreactor metagenome</name>
    <dbReference type="NCBI Taxonomy" id="1076179"/>
    <lineage>
        <taxon>unclassified sequences</taxon>
        <taxon>metagenomes</taxon>
        <taxon>ecological metagenomes</taxon>
    </lineage>
</organism>
<evidence type="ECO:0000256" key="2">
    <source>
        <dbReference type="ARBA" id="ARBA00022643"/>
    </source>
</evidence>
<evidence type="ECO:0000259" key="5">
    <source>
        <dbReference type="Pfam" id="PF01207"/>
    </source>
</evidence>
<keyword evidence="3" id="KW-0819">tRNA processing</keyword>
<name>A0A644WW02_9ZZZZ</name>
<gene>
    <name evidence="6" type="primary">dusC_5</name>
    <name evidence="6" type="ORF">SDC9_54176</name>
</gene>
<dbReference type="EC" id="1.3.1.-" evidence="6"/>
<keyword evidence="4 6" id="KW-0560">Oxidoreductase</keyword>
<dbReference type="Pfam" id="PF01207">
    <property type="entry name" value="Dus"/>
    <property type="match status" value="1"/>
</dbReference>
<dbReference type="PANTHER" id="PTHR45846">
    <property type="entry name" value="TRNA-DIHYDROURIDINE(47) SYNTHASE [NAD(P)(+)]-LIKE"/>
    <property type="match status" value="1"/>
</dbReference>
<evidence type="ECO:0000256" key="3">
    <source>
        <dbReference type="ARBA" id="ARBA00022694"/>
    </source>
</evidence>
<dbReference type="PIRSF" id="PIRSF006621">
    <property type="entry name" value="Dus"/>
    <property type="match status" value="1"/>
</dbReference>
<evidence type="ECO:0000256" key="1">
    <source>
        <dbReference type="ARBA" id="ARBA00022630"/>
    </source>
</evidence>
<dbReference type="GO" id="GO:0050660">
    <property type="term" value="F:flavin adenine dinucleotide binding"/>
    <property type="evidence" value="ECO:0007669"/>
    <property type="project" value="InterPro"/>
</dbReference>
<dbReference type="GO" id="GO:0003723">
    <property type="term" value="F:RNA binding"/>
    <property type="evidence" value="ECO:0007669"/>
    <property type="project" value="TreeGrafter"/>
</dbReference>
<accession>A0A644WW02</accession>
<reference evidence="6" key="1">
    <citation type="submission" date="2019-08" db="EMBL/GenBank/DDBJ databases">
        <authorList>
            <person name="Kucharzyk K."/>
            <person name="Murdoch R.W."/>
            <person name="Higgins S."/>
            <person name="Loffler F."/>
        </authorList>
    </citation>
    <scope>NUCLEOTIDE SEQUENCE</scope>
</reference>
<dbReference type="AlphaFoldDB" id="A0A644WW02"/>
<dbReference type="GO" id="GO:0017150">
    <property type="term" value="F:tRNA dihydrouridine synthase activity"/>
    <property type="evidence" value="ECO:0007669"/>
    <property type="project" value="InterPro"/>
</dbReference>
<evidence type="ECO:0000256" key="4">
    <source>
        <dbReference type="ARBA" id="ARBA00023002"/>
    </source>
</evidence>